<proteinExistence type="predicted"/>
<sequence>MFEEFFFQIILNVTKKRATLSIRTKKSFVLKKLQLKIPNLLNIPEKKIWKNSNK</sequence>
<dbReference type="HOGENOM" id="CLU_3051526_0_0_1"/>
<gene>
    <name evidence="1" type="ORF">GLOINDRAFT_28591</name>
</gene>
<protein>
    <submittedName>
        <fullName evidence="1">Uncharacterized protein</fullName>
    </submittedName>
</protein>
<name>U9TXW7_RHIID</name>
<dbReference type="EMBL" id="KI286295">
    <property type="protein sequence ID" value="ESA11173.1"/>
    <property type="molecule type" value="Genomic_DNA"/>
</dbReference>
<organism evidence="1">
    <name type="scientific">Rhizophagus irregularis (strain DAOM 181602 / DAOM 197198 / MUCL 43194)</name>
    <name type="common">Arbuscular mycorrhizal fungus</name>
    <name type="synonym">Glomus intraradices</name>
    <dbReference type="NCBI Taxonomy" id="747089"/>
    <lineage>
        <taxon>Eukaryota</taxon>
        <taxon>Fungi</taxon>
        <taxon>Fungi incertae sedis</taxon>
        <taxon>Mucoromycota</taxon>
        <taxon>Glomeromycotina</taxon>
        <taxon>Glomeromycetes</taxon>
        <taxon>Glomerales</taxon>
        <taxon>Glomeraceae</taxon>
        <taxon>Rhizophagus</taxon>
    </lineage>
</organism>
<accession>U9TXW7</accession>
<reference evidence="1" key="1">
    <citation type="submission" date="2013-07" db="EMBL/GenBank/DDBJ databases">
        <title>The genome of an arbuscular mycorrhizal fungus provides insights into the evolution of the oldest plant symbiosis.</title>
        <authorList>
            <consortium name="DOE Joint Genome Institute"/>
            <person name="Tisserant E."/>
            <person name="Malbreil M."/>
            <person name="Kuo A."/>
            <person name="Kohler A."/>
            <person name="Symeonidi A."/>
            <person name="Balestrini R."/>
            <person name="Charron P."/>
            <person name="Duensing N."/>
            <person name="Frei-dit-Frey N."/>
            <person name="Gianinazzi-Pearson V."/>
            <person name="Gilbert B."/>
            <person name="Handa Y."/>
            <person name="Hijri M."/>
            <person name="Kaul R."/>
            <person name="Kawaguchi M."/>
            <person name="Krajinski F."/>
            <person name="Lammers P."/>
            <person name="Lapierre D."/>
            <person name="Masclaux F.G."/>
            <person name="Murat C."/>
            <person name="Morin E."/>
            <person name="Ndikumana S."/>
            <person name="Pagni M."/>
            <person name="Petitpierre D."/>
            <person name="Requena N."/>
            <person name="Rosikiewicz P."/>
            <person name="Riley R."/>
            <person name="Saito K."/>
            <person name="San Clemente H."/>
            <person name="Shapiro H."/>
            <person name="van Tuinen D."/>
            <person name="Becard G."/>
            <person name="Bonfante P."/>
            <person name="Paszkowski U."/>
            <person name="Shachar-Hill Y."/>
            <person name="Young J.P."/>
            <person name="Sanders I.R."/>
            <person name="Henrissat B."/>
            <person name="Rensing S.A."/>
            <person name="Grigoriev I.V."/>
            <person name="Corradi N."/>
            <person name="Roux C."/>
            <person name="Martin F."/>
        </authorList>
    </citation>
    <scope>NUCLEOTIDE SEQUENCE</scope>
    <source>
        <strain evidence="1">DAOM 197198</strain>
    </source>
</reference>
<dbReference type="AlphaFoldDB" id="U9TXW7"/>
<evidence type="ECO:0000313" key="1">
    <source>
        <dbReference type="EMBL" id="ESA11173.1"/>
    </source>
</evidence>